<dbReference type="GeneID" id="34013585"/>
<dbReference type="RefSeq" id="WP_088582611.1">
    <property type="nucleotide sequence ID" value="NZ_CP022048.2"/>
</dbReference>
<reference evidence="2" key="1">
    <citation type="submission" date="2017-06" db="EMBL/GenBank/DDBJ databases">
        <title>FDA dAtabase for Regulatory Grade micrObial Sequences (FDA-ARGOS): Supporting development and validation of Infectious Disease Dx tests.</title>
        <authorList>
            <person name="Minogue T."/>
            <person name="Wolcott M."/>
            <person name="Wasieloski L."/>
            <person name="Aguilar W."/>
            <person name="Moore D."/>
            <person name="Tallon L."/>
            <person name="Sadzewicz L."/>
            <person name="Sengamalay N."/>
            <person name="Ott S."/>
            <person name="Godinez A."/>
            <person name="Nagaraj S."/>
            <person name="Nadendla S."/>
            <person name="Geyer C."/>
            <person name="Sichtig H."/>
        </authorList>
    </citation>
    <scope>NUCLEOTIDE SEQUENCE [LARGE SCALE GENOMIC DNA]</scope>
    <source>
        <strain evidence="2">FDAARGOS_289</strain>
    </source>
</reference>
<dbReference type="AlphaFoldDB" id="A0A1Z3U8F7"/>
<sequence length="402" mass="43098">MSIASHLTQAGRVAAALAVALFTTAGATLPRDVSEAVQRSLDAMDDGSRPAITPESLASQVSISPSGDDWVIDYEKTGDFGWCGTGGCTHELWVAREGGHVLVFSEAVLDWRITPGAPAILDIDIHGANCDATGSEPCLRRFVWNEAMGRLEEAVNREGVGYFVGPLFQPVEPEPHPAEVQTEIDRREAVCHAAGGLIDSGEYPAVSSPDLNGDGRRDWIIGSRYIGCHSATDDAFPMPAMGVTVIASLDSGWRTALTVEQPAYVVELRAGGPARFGLRDEVLCQTQPGCPTRFFTWNAAAGALEDQGDVAWSPIIAPTAETWLECEVALTREIASSGAGRQDMTASLRGLLEDVKARYAQASPPLSAADEADRRVAFAERYDDPSELDQARRRGDRCVTLL</sequence>
<gene>
    <name evidence="1" type="ORF">CEP68_08735</name>
</gene>
<evidence type="ECO:0000313" key="1">
    <source>
        <dbReference type="EMBL" id="ASE39579.1"/>
    </source>
</evidence>
<name>A0A1Z3U8F7_BREVE</name>
<protein>
    <submittedName>
        <fullName evidence="1">Uncharacterized protein</fullName>
    </submittedName>
</protein>
<organism evidence="1 2">
    <name type="scientific">Brevundimonas vesicularis</name>
    <name type="common">Pseudomonas vesicularis</name>
    <dbReference type="NCBI Taxonomy" id="41276"/>
    <lineage>
        <taxon>Bacteria</taxon>
        <taxon>Pseudomonadati</taxon>
        <taxon>Pseudomonadota</taxon>
        <taxon>Alphaproteobacteria</taxon>
        <taxon>Caulobacterales</taxon>
        <taxon>Caulobacteraceae</taxon>
        <taxon>Brevundimonas</taxon>
    </lineage>
</organism>
<accession>A0A1Z3U8F7</accession>
<dbReference type="Proteomes" id="UP000197050">
    <property type="component" value="Chromosome"/>
</dbReference>
<dbReference type="KEGG" id="bvc:CEP68_08735"/>
<evidence type="ECO:0000313" key="2">
    <source>
        <dbReference type="Proteomes" id="UP000197050"/>
    </source>
</evidence>
<dbReference type="EMBL" id="CP022048">
    <property type="protein sequence ID" value="ASE39579.1"/>
    <property type="molecule type" value="Genomic_DNA"/>
</dbReference>
<proteinExistence type="predicted"/>